<proteinExistence type="predicted"/>
<dbReference type="Pfam" id="PF13958">
    <property type="entry name" value="ToxN_toxin"/>
    <property type="match status" value="1"/>
</dbReference>
<keyword evidence="1" id="KW-0175">Coiled coil</keyword>
<organism evidence="3 4">
    <name type="scientific">Paenibacillus woosongensis</name>
    <dbReference type="NCBI Taxonomy" id="307580"/>
    <lineage>
        <taxon>Bacteria</taxon>
        <taxon>Bacillati</taxon>
        <taxon>Bacillota</taxon>
        <taxon>Bacilli</taxon>
        <taxon>Bacillales</taxon>
        <taxon>Paenibacillaceae</taxon>
        <taxon>Paenibacillus</taxon>
    </lineage>
</organism>
<feature type="region of interest" description="Disordered" evidence="2">
    <location>
        <begin position="1"/>
        <end position="26"/>
    </location>
</feature>
<dbReference type="Gene3D" id="3.10.129.130">
    <property type="match status" value="1"/>
</dbReference>
<accession>A0AA95I3S8</accession>
<evidence type="ECO:0000256" key="1">
    <source>
        <dbReference type="SAM" id="Coils"/>
    </source>
</evidence>
<evidence type="ECO:0000313" key="3">
    <source>
        <dbReference type="EMBL" id="WHX49305.1"/>
    </source>
</evidence>
<protein>
    <submittedName>
        <fullName evidence="3">Type III toxin-antitoxin system ToxN/AbiQ family toxin</fullName>
    </submittedName>
</protein>
<evidence type="ECO:0000256" key="2">
    <source>
        <dbReference type="SAM" id="MobiDB-lite"/>
    </source>
</evidence>
<feature type="compositionally biased region" description="Basic and acidic residues" evidence="2">
    <location>
        <begin position="1"/>
        <end position="17"/>
    </location>
</feature>
<reference evidence="3" key="1">
    <citation type="submission" date="2023-05" db="EMBL/GenBank/DDBJ databases">
        <title>Comparative genomics of Bacillaceae isolates and their secondary metabolite potential.</title>
        <authorList>
            <person name="Song L."/>
            <person name="Nielsen L.J."/>
            <person name="Mohite O."/>
            <person name="Xu X."/>
            <person name="Weber T."/>
            <person name="Kovacs A.T."/>
        </authorList>
    </citation>
    <scope>NUCLEOTIDE SEQUENCE</scope>
    <source>
        <strain evidence="3">B2_4</strain>
    </source>
</reference>
<dbReference type="InterPro" id="IPR025911">
    <property type="entry name" value="ToxN/AbiQ_toxin"/>
</dbReference>
<dbReference type="GO" id="GO:0003723">
    <property type="term" value="F:RNA binding"/>
    <property type="evidence" value="ECO:0007669"/>
    <property type="project" value="InterPro"/>
</dbReference>
<evidence type="ECO:0000313" key="4">
    <source>
        <dbReference type="Proteomes" id="UP001177943"/>
    </source>
</evidence>
<dbReference type="Proteomes" id="UP001177943">
    <property type="component" value="Chromosome"/>
</dbReference>
<dbReference type="InterPro" id="IPR053735">
    <property type="entry name" value="Type_III_TA_endoRNase"/>
</dbReference>
<sequence>MKKAERSYHKVDNEKSGEILPQSGSEKKATVRSSSFFIEGEAVGKLKIYEVDRAYTDYLRKFDDRIPEEKAHIQAKTRKYVGLLFEINSCKYFAPLSSPKKKFKTMKNDKDFLKIEGGRYGAINFNNMFPVHDDAIKNYNINAEPDKKYQIVLKKQAIFIRKNKDNILRNARELYDLMTEDNEEFKSERSRLEKRCCRFKLLEEKSKMYGSSLSKV</sequence>
<dbReference type="AlphaFoldDB" id="A0AA95I3S8"/>
<dbReference type="RefSeq" id="WP_283926536.1">
    <property type="nucleotide sequence ID" value="NZ_CP126084.1"/>
</dbReference>
<feature type="coiled-coil region" evidence="1">
    <location>
        <begin position="168"/>
        <end position="195"/>
    </location>
</feature>
<dbReference type="GO" id="GO:0004521">
    <property type="term" value="F:RNA endonuclease activity"/>
    <property type="evidence" value="ECO:0007669"/>
    <property type="project" value="InterPro"/>
</dbReference>
<name>A0AA95I3S8_9BACL</name>
<dbReference type="EMBL" id="CP126084">
    <property type="protein sequence ID" value="WHX49305.1"/>
    <property type="molecule type" value="Genomic_DNA"/>
</dbReference>
<dbReference type="KEGG" id="pwn:QNH46_01020"/>
<gene>
    <name evidence="3" type="ORF">QNH46_01020</name>
</gene>